<dbReference type="PANTHER" id="PTHR23249:SF16">
    <property type="entry name" value="TRAFFICKING PROTEIN PARTICLE COMPLEX SUBUNIT 1"/>
    <property type="match status" value="1"/>
</dbReference>
<dbReference type="SMART" id="SM01399">
    <property type="entry name" value="Sybindin"/>
    <property type="match status" value="1"/>
</dbReference>
<comment type="caution">
    <text evidence="7">The sequence shown here is derived from an EMBL/GenBank/DDBJ whole genome shotgun (WGS) entry which is preliminary data.</text>
</comment>
<reference evidence="7 8" key="1">
    <citation type="journal article" date="2011" name="Genome Res.">
        <title>Phylogeny-wide analysis of social amoeba genomes highlights ancient origins for complex intercellular communication.</title>
        <authorList>
            <person name="Heidel A.J."/>
            <person name="Lawal H.M."/>
            <person name="Felder M."/>
            <person name="Schilde C."/>
            <person name="Helps N.R."/>
            <person name="Tunggal B."/>
            <person name="Rivero F."/>
            <person name="John U."/>
            <person name="Schleicher M."/>
            <person name="Eichinger L."/>
            <person name="Platzer M."/>
            <person name="Noegel A.A."/>
            <person name="Schaap P."/>
            <person name="Gloeckner G."/>
        </authorList>
    </citation>
    <scope>NUCLEOTIDE SEQUENCE [LARGE SCALE GENOMIC DNA]</scope>
    <source>
        <strain evidence="8">ATCC 26659 / Pp 5 / PN500</strain>
    </source>
</reference>
<dbReference type="GO" id="GO:0005783">
    <property type="term" value="C:endoplasmic reticulum"/>
    <property type="evidence" value="ECO:0007669"/>
    <property type="project" value="UniProtKB-SubCell"/>
</dbReference>
<evidence type="ECO:0000256" key="1">
    <source>
        <dbReference type="ARBA" id="ARBA00022448"/>
    </source>
</evidence>
<dbReference type="PANTHER" id="PTHR23249">
    <property type="entry name" value="TRAFFICKING PROTEIN PARTICLE COMPLEX SUBUNIT"/>
    <property type="match status" value="1"/>
</dbReference>
<sequence>MIFNIFIFNKSGTCIYYEEWNRKKASPNLQEEQKLLFGMLYSLKSCLSKLSPSPYVYLIFTLLLHYIINPQSNSMDPQTGFHCLTTSTYKLHFYETLSCVKFIVLTDPKTPDLREDLKKIYNSAFVEYVIKNPLYQLNSVIKCELFITQLNQIIKAIPYFNNQEK</sequence>
<keyword evidence="2 6" id="KW-0256">Endoplasmic reticulum</keyword>
<dbReference type="STRING" id="670386.D3AYJ3"/>
<keyword evidence="8" id="KW-1185">Reference proteome</keyword>
<dbReference type="GeneID" id="31356783"/>
<dbReference type="GO" id="GO:0030008">
    <property type="term" value="C:TRAPP complex"/>
    <property type="evidence" value="ECO:0007669"/>
    <property type="project" value="UniProtKB-UniRule"/>
</dbReference>
<comment type="subcellular location">
    <subcellularLocation>
        <location evidence="6">Endoplasmic reticulum</location>
    </subcellularLocation>
    <subcellularLocation>
        <location evidence="6">Golgi apparatus</location>
        <location evidence="6">cis-Golgi network</location>
    </subcellularLocation>
</comment>
<protein>
    <recommendedName>
        <fullName evidence="6">Trafficking protein particle complex subunit</fullName>
    </recommendedName>
</protein>
<organism evidence="7 8">
    <name type="scientific">Heterostelium pallidum (strain ATCC 26659 / Pp 5 / PN500)</name>
    <name type="common">Cellular slime mold</name>
    <name type="synonym">Polysphondylium pallidum</name>
    <dbReference type="NCBI Taxonomy" id="670386"/>
    <lineage>
        <taxon>Eukaryota</taxon>
        <taxon>Amoebozoa</taxon>
        <taxon>Evosea</taxon>
        <taxon>Eumycetozoa</taxon>
        <taxon>Dictyostelia</taxon>
        <taxon>Acytosteliales</taxon>
        <taxon>Acytosteliaceae</taxon>
        <taxon>Heterostelium</taxon>
    </lineage>
</organism>
<keyword evidence="3 6" id="KW-0931">ER-Golgi transport</keyword>
<evidence type="ECO:0000313" key="7">
    <source>
        <dbReference type="EMBL" id="EFA86020.1"/>
    </source>
</evidence>
<gene>
    <name evidence="7" type="ORF">PPL_01253</name>
</gene>
<evidence type="ECO:0000313" key="8">
    <source>
        <dbReference type="Proteomes" id="UP000001396"/>
    </source>
</evidence>
<evidence type="ECO:0000256" key="4">
    <source>
        <dbReference type="ARBA" id="ARBA00023034"/>
    </source>
</evidence>
<evidence type="ECO:0000256" key="5">
    <source>
        <dbReference type="ARBA" id="ARBA00038167"/>
    </source>
</evidence>
<dbReference type="Pfam" id="PF04099">
    <property type="entry name" value="Sybindin"/>
    <property type="match status" value="1"/>
</dbReference>
<comment type="subunit">
    <text evidence="6">Part of the multisubunit transport protein particle (TRAPP) complex.</text>
</comment>
<dbReference type="OMA" id="YALNYLC"/>
<keyword evidence="4 6" id="KW-0333">Golgi apparatus</keyword>
<dbReference type="Proteomes" id="UP000001396">
    <property type="component" value="Unassembled WGS sequence"/>
</dbReference>
<name>D3AYJ3_HETP5</name>
<dbReference type="AlphaFoldDB" id="D3AYJ3"/>
<dbReference type="InterPro" id="IPR011012">
    <property type="entry name" value="Longin-like_dom_sf"/>
</dbReference>
<dbReference type="SUPFAM" id="SSF64356">
    <property type="entry name" value="SNARE-like"/>
    <property type="match status" value="1"/>
</dbReference>
<dbReference type="FunFam" id="3.30.450.70:FF:000006">
    <property type="entry name" value="Trafficking particle complex subunit 1"/>
    <property type="match status" value="1"/>
</dbReference>
<evidence type="ECO:0000256" key="3">
    <source>
        <dbReference type="ARBA" id="ARBA00022892"/>
    </source>
</evidence>
<keyword evidence="1 6" id="KW-0813">Transport</keyword>
<dbReference type="GO" id="GO:0005794">
    <property type="term" value="C:Golgi apparatus"/>
    <property type="evidence" value="ECO:0007669"/>
    <property type="project" value="UniProtKB-SubCell"/>
</dbReference>
<dbReference type="CDD" id="cd14855">
    <property type="entry name" value="TRAPPC1_MUM2"/>
    <property type="match status" value="1"/>
</dbReference>
<dbReference type="FunCoup" id="D3AYJ3">
    <property type="interactions" value="92"/>
</dbReference>
<dbReference type="GO" id="GO:0006888">
    <property type="term" value="P:endoplasmic reticulum to Golgi vesicle-mediated transport"/>
    <property type="evidence" value="ECO:0007669"/>
    <property type="project" value="UniProtKB-UniRule"/>
</dbReference>
<accession>D3AYJ3</accession>
<evidence type="ECO:0000256" key="6">
    <source>
        <dbReference type="RuleBase" id="RU366065"/>
    </source>
</evidence>
<dbReference type="RefSeq" id="XP_020438126.1">
    <property type="nucleotide sequence ID" value="XM_020572268.1"/>
</dbReference>
<evidence type="ECO:0000256" key="2">
    <source>
        <dbReference type="ARBA" id="ARBA00022824"/>
    </source>
</evidence>
<comment type="similarity">
    <text evidence="5">Belongs to the TRAPP small subunits family. BET5 subfamily.</text>
</comment>
<dbReference type="InterPro" id="IPR007233">
    <property type="entry name" value="TRAPPC"/>
</dbReference>
<dbReference type="InParanoid" id="D3AYJ3"/>
<dbReference type="Gene3D" id="3.30.450.70">
    <property type="match status" value="1"/>
</dbReference>
<dbReference type="EMBL" id="ADBJ01000004">
    <property type="protein sequence ID" value="EFA86020.1"/>
    <property type="molecule type" value="Genomic_DNA"/>
</dbReference>
<proteinExistence type="inferred from homology"/>